<dbReference type="SUPFAM" id="SSF53300">
    <property type="entry name" value="vWA-like"/>
    <property type="match status" value="4"/>
</dbReference>
<feature type="compositionally biased region" description="Low complexity" evidence="1">
    <location>
        <begin position="658"/>
        <end position="670"/>
    </location>
</feature>
<keyword evidence="2" id="KW-0472">Membrane</keyword>
<feature type="compositionally biased region" description="Gly residues" evidence="1">
    <location>
        <begin position="787"/>
        <end position="813"/>
    </location>
</feature>
<sequence>SCQIVFGFTQYTAVSEVDSAIASVTLIGGGCAANAALTQCQSSLFTGAASGRARLLIVLIAGKSSDDPAGGGSALKGVGVKTIVVGIGSSVDQVQLSSMAYSSSYTLSCASFSALAGMSGQLTSLISQAGGVSVSGSGGAAGAAGGTAGGAGGGSCDLAFMLDASGSIQGEANFKLCIDFIKVVFHAFGMGGGIRFALVIFGSSAQVVFDFSKYSSISDVDAALGQVKLVGGSCAAGAALSSCQSSLFAGAGGGGASASSSSAGASVSARLLVVMMAGKSTDSITSSASAIKESGVKILCLGLGGSYDKEQMTTMASSAEYFLSVSTFSALSGISQQFIGLISQAGGISATGGSSGAAGGAGATGAAGGAAGAVDLAFMLDASSSIGGEANFKLCLQFIKSVYSSCTISPTAYRIGLVLFGASASVSFDFSKYSSASEIDSAITSLTLMGGACVAGQGLRTCQSQIFAQSRQEASKILLVLMAGKSTDDVSNVAGSLKSSGVKIFCLGMGSAFDRTQLLAMASSESYIQIQADYNQLTSLSSVFLSLFGQVSSGKCEFTFHHVFIISPTLQKSTLWPDQEKTGPLSAVVHVTSLRQELHQLESFVILLLSLHSRMGANHCHRQKLCDIFSCIRTGSVNGSAGGAAGASTSGVAGGSSTGQISGSSGSAGSTAGGGASAGTGGAVGGSTGGGGASGETGGVSGSTGGVTGSSGGTGSTAGSMGSSTSGGTGGSSGSTAGGGNSGGSGVSGGTGGTVGGSTGAGGSSVETGGISGSTGGVSESSEGSSGISGGTGSTTGSVGGPGGAIGGSSGSTTGGGNLGGGAGATGISGIGGSNQGGAASGGTVGSSGSTTGGGNLGGGGGATGIGGIEGTNQGGASIGGTVGFIMLPRISEIHFALNILIDSGSTQKLFHSIDQCSINMSKGRHLEDNQGVRKVREIKTMESGRCMSSMLFLINSNILQEEPEASEEAAALGEQEALEELLASVELVALGELVVSRELGPSEERAELEDPGASEELGELEELAASEELLASEEQVALEEPAASEALAASEQKLSLDEAPTTGKGVFLRSPPDRRQMKDIAELNTHVGVHSPDPPPIHTSVTIPVLVLVVDEVHHTNGNDGPFWLPSRKYHPIQYASRPTHKEGTYASRNAIWEYDWDHLKLLWLKTRIVWIFMTSIPFFVLRLFSFLFFLSGTAGGSMVGVGGIVGGGGTSGIGGSMGGAGGGMVGGGSIGGGGGMTGGGGSMIGGGGNVGGVGGMTGGGGNVGGGGGMIGVGGNAGGGGGMIGGGGNVGGGGGMVGKGGNVGGGGGMIGVGGNVGGGGGMIGVGGNAGGGGGMIGVGGNAGGGGGMIGVGGNAEGGGGMIGGGGNTGGGGSMAGGGGNVVGGGGAGMIGGGGGGGMVGGGGSMGGGIGIGMGGVGVGGGFGGAGMLGGARGMEVILDLGFMIDGSSAVLNEQNFRQILNFVSAVSHSFSIGHHMTRVGVVVFSLEAFVIFNFHTYFDIQNIDQALNSVQYPGTDGPGTYIGRGLHVAHHYLFSSSGRAHVPRALVVVAAGRSIDDVITPSMDIRSHSVEMFCVGVGNLYSKLQLHAMASFPHSEHIFRGDYALIGNTAQQVVTKILKGISVHFCRPCYDSHHELCDYCPSEFRNEEEGDADDVDDGFKRHHRHHQDHQLSHIKQSTGDSPPDSKKITKTSGEYDFEQSKSLKMANSHHSHHTHNNKYKETEDAYEPIQSTSNLLTGDLDIDSDPANYGEYKYDKMTVEENDCKDYSDDCSEYASRGFCSDYAPTASIGTISMMCKRACGMCTEVT</sequence>
<dbReference type="InterPro" id="IPR002035">
    <property type="entry name" value="VWF_A"/>
</dbReference>
<feature type="non-terminal residue" evidence="4">
    <location>
        <position position="1"/>
    </location>
</feature>
<dbReference type="PROSITE" id="PS50234">
    <property type="entry name" value="VWFA"/>
    <property type="match status" value="4"/>
</dbReference>
<dbReference type="InterPro" id="IPR036465">
    <property type="entry name" value="vWFA_dom_sf"/>
</dbReference>
<dbReference type="Proteomes" id="UP001159427">
    <property type="component" value="Unassembled WGS sequence"/>
</dbReference>
<feature type="transmembrane region" description="Helical" evidence="2">
    <location>
        <begin position="1170"/>
        <end position="1192"/>
    </location>
</feature>
<feature type="region of interest" description="Disordered" evidence="1">
    <location>
        <begin position="1648"/>
        <end position="1691"/>
    </location>
</feature>
<accession>A0ABN8R404</accession>
<dbReference type="InterPro" id="IPR050525">
    <property type="entry name" value="ECM_Assembly_Org"/>
</dbReference>
<evidence type="ECO:0000313" key="4">
    <source>
        <dbReference type="EMBL" id="CAH3173056.1"/>
    </source>
</evidence>
<dbReference type="CDD" id="cd01450">
    <property type="entry name" value="vWFA_subfamily_ECM"/>
    <property type="match status" value="3"/>
</dbReference>
<dbReference type="PANTHER" id="PTHR24020">
    <property type="entry name" value="COLLAGEN ALPHA"/>
    <property type="match status" value="1"/>
</dbReference>
<feature type="compositionally biased region" description="Low complexity" evidence="1">
    <location>
        <begin position="777"/>
        <end position="786"/>
    </location>
</feature>
<feature type="region of interest" description="Disordered" evidence="1">
    <location>
        <begin position="1703"/>
        <end position="1723"/>
    </location>
</feature>
<feature type="compositionally biased region" description="Acidic residues" evidence="1">
    <location>
        <begin position="1648"/>
        <end position="1657"/>
    </location>
</feature>
<keyword evidence="5" id="KW-1185">Reference proteome</keyword>
<proteinExistence type="predicted"/>
<feature type="domain" description="VWFA" evidence="3">
    <location>
        <begin position="375"/>
        <end position="551"/>
    </location>
</feature>
<evidence type="ECO:0000313" key="5">
    <source>
        <dbReference type="Proteomes" id="UP001159427"/>
    </source>
</evidence>
<evidence type="ECO:0000256" key="1">
    <source>
        <dbReference type="SAM" id="MobiDB-lite"/>
    </source>
</evidence>
<comment type="caution">
    <text evidence="4">The sequence shown here is derived from an EMBL/GenBank/DDBJ whole genome shotgun (WGS) entry which is preliminary data.</text>
</comment>
<dbReference type="Gene3D" id="3.40.50.410">
    <property type="entry name" value="von Willebrand factor, type A domain"/>
    <property type="match status" value="4"/>
</dbReference>
<dbReference type="SMART" id="SM00327">
    <property type="entry name" value="VWA"/>
    <property type="match status" value="3"/>
</dbReference>
<name>A0ABN8R404_9CNID</name>
<feature type="region of interest" description="Disordered" evidence="1">
    <location>
        <begin position="643"/>
        <end position="813"/>
    </location>
</feature>
<organism evidence="4 5">
    <name type="scientific">Porites evermanni</name>
    <dbReference type="NCBI Taxonomy" id="104178"/>
    <lineage>
        <taxon>Eukaryota</taxon>
        <taxon>Metazoa</taxon>
        <taxon>Cnidaria</taxon>
        <taxon>Anthozoa</taxon>
        <taxon>Hexacorallia</taxon>
        <taxon>Scleractinia</taxon>
        <taxon>Fungiina</taxon>
        <taxon>Poritidae</taxon>
        <taxon>Porites</taxon>
    </lineage>
</organism>
<feature type="region of interest" description="Disordered" evidence="1">
    <location>
        <begin position="836"/>
        <end position="857"/>
    </location>
</feature>
<feature type="domain" description="VWFA" evidence="3">
    <location>
        <begin position="157"/>
        <end position="338"/>
    </location>
</feature>
<feature type="domain" description="VWFA" evidence="3">
    <location>
        <begin position="1"/>
        <end position="122"/>
    </location>
</feature>
<evidence type="ECO:0000256" key="2">
    <source>
        <dbReference type="SAM" id="Phobius"/>
    </source>
</evidence>
<evidence type="ECO:0000259" key="3">
    <source>
        <dbReference type="PROSITE" id="PS50234"/>
    </source>
</evidence>
<keyword evidence="2" id="KW-1133">Transmembrane helix</keyword>
<feature type="compositionally biased region" description="Basic residues" evidence="1">
    <location>
        <begin position="1708"/>
        <end position="1718"/>
    </location>
</feature>
<dbReference type="EMBL" id="CALNXI010001601">
    <property type="protein sequence ID" value="CAH3173056.1"/>
    <property type="molecule type" value="Genomic_DNA"/>
</dbReference>
<feature type="domain" description="VWFA" evidence="3">
    <location>
        <begin position="1440"/>
        <end position="1618"/>
    </location>
</feature>
<keyword evidence="2" id="KW-0812">Transmembrane</keyword>
<protein>
    <recommendedName>
        <fullName evidence="3">VWFA domain-containing protein</fullName>
    </recommendedName>
</protein>
<feature type="compositionally biased region" description="Gly residues" evidence="1">
    <location>
        <begin position="671"/>
        <end position="716"/>
    </location>
</feature>
<gene>
    <name evidence="4" type="ORF">PEVE_00008846</name>
</gene>
<reference evidence="4 5" key="1">
    <citation type="submission" date="2022-05" db="EMBL/GenBank/DDBJ databases">
        <authorList>
            <consortium name="Genoscope - CEA"/>
            <person name="William W."/>
        </authorList>
    </citation>
    <scope>NUCLEOTIDE SEQUENCE [LARGE SCALE GENOMIC DNA]</scope>
</reference>
<dbReference type="Pfam" id="PF00092">
    <property type="entry name" value="VWA"/>
    <property type="match status" value="4"/>
</dbReference>
<feature type="compositionally biased region" description="Gly residues" evidence="1">
    <location>
        <begin position="725"/>
        <end position="763"/>
    </location>
</feature>
<dbReference type="PANTHER" id="PTHR24020:SF20">
    <property type="entry name" value="PH DOMAIN-CONTAINING PROTEIN"/>
    <property type="match status" value="1"/>
</dbReference>